<evidence type="ECO:0000313" key="1">
    <source>
        <dbReference type="EMBL" id="MBL3656455.1"/>
    </source>
</evidence>
<reference evidence="1" key="1">
    <citation type="submission" date="2021-01" db="EMBL/GenBank/DDBJ databases">
        <title>Fulvivirga kasyanovii gen. nov., sp nov., a novel member of the phylum Bacteroidetes isolated from seawater in a mussel farm.</title>
        <authorList>
            <person name="Zhao L.-H."/>
            <person name="Wang Z.-J."/>
        </authorList>
    </citation>
    <scope>NUCLEOTIDE SEQUENCE</scope>
    <source>
        <strain evidence="1">2943</strain>
    </source>
</reference>
<comment type="caution">
    <text evidence="1">The sequence shown here is derived from an EMBL/GenBank/DDBJ whole genome shotgun (WGS) entry which is preliminary data.</text>
</comment>
<keyword evidence="2" id="KW-1185">Reference proteome</keyword>
<dbReference type="RefSeq" id="WP_202244250.1">
    <property type="nucleotide sequence ID" value="NZ_JAESIY010000005.1"/>
</dbReference>
<accession>A0A937K0M7</accession>
<dbReference type="SUPFAM" id="SSF48371">
    <property type="entry name" value="ARM repeat"/>
    <property type="match status" value="1"/>
</dbReference>
<dbReference type="AlphaFoldDB" id="A0A937K0M7"/>
<dbReference type="InterPro" id="IPR016024">
    <property type="entry name" value="ARM-type_fold"/>
</dbReference>
<evidence type="ECO:0000313" key="2">
    <source>
        <dbReference type="Proteomes" id="UP000659388"/>
    </source>
</evidence>
<dbReference type="EMBL" id="JAESIY010000005">
    <property type="protein sequence ID" value="MBL3656455.1"/>
    <property type="molecule type" value="Genomic_DNA"/>
</dbReference>
<organism evidence="1 2">
    <name type="scientific">Fulvivirga sediminis</name>
    <dbReference type="NCBI Taxonomy" id="2803949"/>
    <lineage>
        <taxon>Bacteria</taxon>
        <taxon>Pseudomonadati</taxon>
        <taxon>Bacteroidota</taxon>
        <taxon>Cytophagia</taxon>
        <taxon>Cytophagales</taxon>
        <taxon>Fulvivirgaceae</taxon>
        <taxon>Fulvivirga</taxon>
    </lineage>
</organism>
<gene>
    <name evidence="1" type="ORF">JL102_09960</name>
</gene>
<protein>
    <submittedName>
        <fullName evidence="1">Uncharacterized protein</fullName>
    </submittedName>
</protein>
<proteinExistence type="predicted"/>
<sequence length="171" mass="19169">MILKEQILKENSKSNTIEIANYIGADPKKFQDLMSLFLGNDYRVTQRASAVVGLCASNHPQLITPYLKKIILNLKRDVNTAVKRNTVRLLQNIDIPASLLGEAADICFKFLESKQETIAVKAFSMTILANICKKEPDLKRELQILIEDQLSTGSAGFKNRGQKVLKQIACY</sequence>
<dbReference type="Proteomes" id="UP000659388">
    <property type="component" value="Unassembled WGS sequence"/>
</dbReference>
<name>A0A937K0M7_9BACT</name>